<organism evidence="9 12">
    <name type="scientific">Bradyrhizobium guangdongense</name>
    <dbReference type="NCBI Taxonomy" id="1325090"/>
    <lineage>
        <taxon>Bacteria</taxon>
        <taxon>Pseudomonadati</taxon>
        <taxon>Pseudomonadota</taxon>
        <taxon>Alphaproteobacteria</taxon>
        <taxon>Hyphomicrobiales</taxon>
        <taxon>Nitrobacteraceae</taxon>
        <taxon>Bradyrhizobium</taxon>
    </lineage>
</organism>
<feature type="transmembrane region" description="Helical" evidence="7">
    <location>
        <begin position="179"/>
        <end position="198"/>
    </location>
</feature>
<evidence type="ECO:0000313" key="12">
    <source>
        <dbReference type="Proteomes" id="UP000625079"/>
    </source>
</evidence>
<keyword evidence="4" id="KW-0378">Hydrolase</keyword>
<evidence type="ECO:0000256" key="6">
    <source>
        <dbReference type="ARBA" id="ARBA00023136"/>
    </source>
</evidence>
<reference evidence="9" key="1">
    <citation type="journal article" date="2014" name="Int. J. Syst. Evol. Microbiol.">
        <title>Complete genome sequence of Corynebacterium casei LMG S-19264T (=DSM 44701T), isolated from a smear-ripened cheese.</title>
        <authorList>
            <consortium name="US DOE Joint Genome Institute (JGI-PGF)"/>
            <person name="Walter F."/>
            <person name="Albersmeier A."/>
            <person name="Kalinowski J."/>
            <person name="Ruckert C."/>
        </authorList>
    </citation>
    <scope>NUCLEOTIDE SEQUENCE</scope>
    <source>
        <strain evidence="9">CGMCC 1.15034</strain>
    </source>
</reference>
<reference evidence="9" key="3">
    <citation type="submission" date="2022-12" db="EMBL/GenBank/DDBJ databases">
        <authorList>
            <person name="Sun Q."/>
            <person name="Zhou Y."/>
        </authorList>
    </citation>
    <scope>NUCLEOTIDE SEQUENCE</scope>
    <source>
        <strain evidence="9">CGMCC 1.15034</strain>
    </source>
</reference>
<evidence type="ECO:0000256" key="2">
    <source>
        <dbReference type="ARBA" id="ARBA00022475"/>
    </source>
</evidence>
<evidence type="ECO:0000256" key="4">
    <source>
        <dbReference type="ARBA" id="ARBA00022801"/>
    </source>
</evidence>
<dbReference type="SMART" id="SM00014">
    <property type="entry name" value="acidPPc"/>
    <property type="match status" value="1"/>
</dbReference>
<feature type="domain" description="Phosphatidic acid phosphatase type 2/haloperoxidase" evidence="8">
    <location>
        <begin position="131"/>
        <end position="242"/>
    </location>
</feature>
<feature type="transmembrane region" description="Helical" evidence="7">
    <location>
        <begin position="130"/>
        <end position="151"/>
    </location>
</feature>
<dbReference type="PANTHER" id="PTHR14969">
    <property type="entry name" value="SPHINGOSINE-1-PHOSPHATE PHOSPHOHYDROLASE"/>
    <property type="match status" value="1"/>
</dbReference>
<evidence type="ECO:0000313" key="11">
    <source>
        <dbReference type="Proteomes" id="UP000593880"/>
    </source>
</evidence>
<dbReference type="InterPro" id="IPR000326">
    <property type="entry name" value="PAP2/HPO"/>
</dbReference>
<dbReference type="SUPFAM" id="SSF48317">
    <property type="entry name" value="Acid phosphatase/Vanadium-dependent haloperoxidase"/>
    <property type="match status" value="1"/>
</dbReference>
<dbReference type="OrthoDB" id="9780507at2"/>
<evidence type="ECO:0000313" key="10">
    <source>
        <dbReference type="EMBL" id="QOZ60564.1"/>
    </source>
</evidence>
<dbReference type="RefSeq" id="WP_128966165.1">
    <property type="nucleotide sequence ID" value="NZ_BMHC01000004.1"/>
</dbReference>
<feature type="transmembrane region" description="Helical" evidence="7">
    <location>
        <begin position="227"/>
        <end position="245"/>
    </location>
</feature>
<keyword evidence="3 7" id="KW-0812">Transmembrane</keyword>
<evidence type="ECO:0000256" key="3">
    <source>
        <dbReference type="ARBA" id="ARBA00022692"/>
    </source>
</evidence>
<keyword evidence="2" id="KW-1003">Cell membrane</keyword>
<keyword evidence="6 7" id="KW-0472">Membrane</keyword>
<dbReference type="Gene3D" id="1.20.144.10">
    <property type="entry name" value="Phosphatidic acid phosphatase type 2/haloperoxidase"/>
    <property type="match status" value="1"/>
</dbReference>
<evidence type="ECO:0000256" key="7">
    <source>
        <dbReference type="SAM" id="Phobius"/>
    </source>
</evidence>
<evidence type="ECO:0000259" key="8">
    <source>
        <dbReference type="SMART" id="SM00014"/>
    </source>
</evidence>
<evidence type="ECO:0000256" key="1">
    <source>
        <dbReference type="ARBA" id="ARBA00004651"/>
    </source>
</evidence>
<keyword evidence="11" id="KW-1185">Reference proteome</keyword>
<reference evidence="10 11" key="2">
    <citation type="submission" date="2018-06" db="EMBL/GenBank/DDBJ databases">
        <title>Comparative genomics of rhizobia nodulating Arachis hypogaea in China.</title>
        <authorList>
            <person name="Li Y."/>
        </authorList>
    </citation>
    <scope>NUCLEOTIDE SEQUENCE [LARGE SCALE GENOMIC DNA]</scope>
    <source>
        <strain evidence="10 11">CCBAU 51658</strain>
    </source>
</reference>
<feature type="transmembrane region" description="Helical" evidence="7">
    <location>
        <begin position="49"/>
        <end position="66"/>
    </location>
</feature>
<keyword evidence="5 7" id="KW-1133">Transmembrane helix</keyword>
<protein>
    <submittedName>
        <fullName evidence="9">Phosphoesterase</fullName>
    </submittedName>
</protein>
<dbReference type="InterPro" id="IPR036938">
    <property type="entry name" value="PAP2/HPO_sf"/>
</dbReference>
<dbReference type="Proteomes" id="UP000593880">
    <property type="component" value="Chromosome"/>
</dbReference>
<accession>A0A410V767</accession>
<feature type="transmembrane region" description="Helical" evidence="7">
    <location>
        <begin position="205"/>
        <end position="221"/>
    </location>
</feature>
<evidence type="ECO:0000256" key="5">
    <source>
        <dbReference type="ARBA" id="ARBA00022989"/>
    </source>
</evidence>
<dbReference type="PANTHER" id="PTHR14969:SF62">
    <property type="entry name" value="DECAPRENYLPHOSPHORYL-5-PHOSPHORIBOSE PHOSPHATASE RV3807C-RELATED"/>
    <property type="match status" value="1"/>
</dbReference>
<evidence type="ECO:0000313" key="9">
    <source>
        <dbReference type="EMBL" id="GGI23937.1"/>
    </source>
</evidence>
<name>A0A410V767_9BRAD</name>
<dbReference type="EMBL" id="BMHC01000004">
    <property type="protein sequence ID" value="GGI23937.1"/>
    <property type="molecule type" value="Genomic_DNA"/>
</dbReference>
<proteinExistence type="predicted"/>
<gene>
    <name evidence="9" type="ORF">GCM10010987_26880</name>
    <name evidence="10" type="ORF">XH86_18935</name>
</gene>
<dbReference type="GO" id="GO:0016787">
    <property type="term" value="F:hydrolase activity"/>
    <property type="evidence" value="ECO:0007669"/>
    <property type="project" value="UniProtKB-KW"/>
</dbReference>
<sequence>MSGSPSIAPRASYPLQLLTVTGHALAQLVRAPTHSRRAAAARKLARHSLWLSAAGAALIIVLMLAFDRTEIQLMPARGTPALWPIRILTDFGKDVNVLSVLGIALVIVALVTAGMHGTRRALLLGLGTRLQYLFLSVAVSVFVAEILKYLIGRGRPFVGGKADPFNFIPFEGTGAYTSLPSGHAVTACALAFAVAALWPRLRAVMFTYAIVILLTRLVLLAHHPSDVTAGALVGMVGAMAVRYWFAARRLAFAIQADGTIVPLPGRFKRVARSPSAP</sequence>
<comment type="subcellular location">
    <subcellularLocation>
        <location evidence="1">Cell membrane</location>
        <topology evidence="1">Multi-pass membrane protein</topology>
    </subcellularLocation>
</comment>
<dbReference type="GO" id="GO:0005886">
    <property type="term" value="C:plasma membrane"/>
    <property type="evidence" value="ECO:0007669"/>
    <property type="project" value="UniProtKB-SubCell"/>
</dbReference>
<dbReference type="Pfam" id="PF01569">
    <property type="entry name" value="PAP2"/>
    <property type="match status" value="1"/>
</dbReference>
<dbReference type="Proteomes" id="UP000625079">
    <property type="component" value="Unassembled WGS sequence"/>
</dbReference>
<dbReference type="EMBL" id="CP030057">
    <property type="protein sequence ID" value="QOZ60564.1"/>
    <property type="molecule type" value="Genomic_DNA"/>
</dbReference>
<dbReference type="AlphaFoldDB" id="A0A410V767"/>
<feature type="transmembrane region" description="Helical" evidence="7">
    <location>
        <begin position="97"/>
        <end position="118"/>
    </location>
</feature>